<accession>A0A9P5ZBS9</accession>
<dbReference type="InterPro" id="IPR001680">
    <property type="entry name" value="WD40_rpt"/>
</dbReference>
<dbReference type="PROSITE" id="PS50082">
    <property type="entry name" value="WD_REPEATS_2"/>
    <property type="match status" value="3"/>
</dbReference>
<dbReference type="AlphaFoldDB" id="A0A9P5ZBS9"/>
<sequence length="527" mass="57789">MSTDIHDQIPRLLPSLTNLSQKASTTSDVERLRRWNLFRALNCTLDRVNVLEGHSGCVNALSWAEDGNLLISGGDDTTVRLWSIDPSQTIQEYPFTCTAVVNTGHRANIFNAKMLPHSSRVATAAGDAQIRVFDVKTALASANLGKEEISHSFAQTQVAIIRCHRDSIKRIVTEDSPDIFLSVSEDGTVRQHDLRTPHDCHSGSCTAPLIDIGHELSTLSLSPLSPHELVVAGEAPYGYLFDRRHLRRTIESNWGAIPNAGQGATTCVRRFGRQSRSNNSRYIARDHITGARISDANGHEVILSYSGDAVYLYSTKDDPEGKDDMSIMQSSLLASEGVGNSSTSEPAQERDMPSPNLRGVSISRLDESLTRPRQENHSNVPIVLPRHRYIGLRNIATVKDVNFFGPDDEWVVSGSDDGNFFIWNKSDGNLHGIYEGDGSVVNVVEGHPHFPLAAVSGIDNTVKLFSPTSTFSSFSRMDNAEQIIETNRRAGSAGIVRADLAALQVLADLRNAMDNEGLRPTLECTHQ</sequence>
<dbReference type="GO" id="GO:0005737">
    <property type="term" value="C:cytoplasm"/>
    <property type="evidence" value="ECO:0007669"/>
    <property type="project" value="TreeGrafter"/>
</dbReference>
<keyword evidence="6" id="KW-1185">Reference proteome</keyword>
<name>A0A9P5ZBS9_9AGAR</name>
<dbReference type="Proteomes" id="UP000807469">
    <property type="component" value="Unassembled WGS sequence"/>
</dbReference>
<feature type="repeat" description="WD" evidence="3">
    <location>
        <begin position="51"/>
        <end position="92"/>
    </location>
</feature>
<dbReference type="PANTHER" id="PTHR15574:SF40">
    <property type="entry name" value="WD AND TETRATRICOPEPTIDE REPEATS PROTEIN 1"/>
    <property type="match status" value="1"/>
</dbReference>
<dbReference type="Pfam" id="PF00400">
    <property type="entry name" value="WD40"/>
    <property type="match status" value="2"/>
</dbReference>
<feature type="region of interest" description="Disordered" evidence="4">
    <location>
        <begin position="334"/>
        <end position="359"/>
    </location>
</feature>
<protein>
    <submittedName>
        <fullName evidence="5">WD40 repeat-like protein</fullName>
    </submittedName>
</protein>
<evidence type="ECO:0000313" key="5">
    <source>
        <dbReference type="EMBL" id="KAF9485322.1"/>
    </source>
</evidence>
<dbReference type="InterPro" id="IPR045151">
    <property type="entry name" value="DCAF8"/>
</dbReference>
<proteinExistence type="predicted"/>
<feature type="repeat" description="WD" evidence="3">
    <location>
        <begin position="404"/>
        <end position="424"/>
    </location>
</feature>
<evidence type="ECO:0000256" key="3">
    <source>
        <dbReference type="PROSITE-ProRule" id="PRU00221"/>
    </source>
</evidence>
<comment type="caution">
    <text evidence="5">The sequence shown here is derived from an EMBL/GenBank/DDBJ whole genome shotgun (WGS) entry which is preliminary data.</text>
</comment>
<reference evidence="5" key="1">
    <citation type="submission" date="2020-11" db="EMBL/GenBank/DDBJ databases">
        <authorList>
            <consortium name="DOE Joint Genome Institute"/>
            <person name="Ahrendt S."/>
            <person name="Riley R."/>
            <person name="Andreopoulos W."/>
            <person name="Labutti K."/>
            <person name="Pangilinan J."/>
            <person name="Ruiz-Duenas F.J."/>
            <person name="Barrasa J.M."/>
            <person name="Sanchez-Garcia M."/>
            <person name="Camarero S."/>
            <person name="Miyauchi S."/>
            <person name="Serrano A."/>
            <person name="Linde D."/>
            <person name="Babiker R."/>
            <person name="Drula E."/>
            <person name="Ayuso-Fernandez I."/>
            <person name="Pacheco R."/>
            <person name="Padilla G."/>
            <person name="Ferreira P."/>
            <person name="Barriuso J."/>
            <person name="Kellner H."/>
            <person name="Castanera R."/>
            <person name="Alfaro M."/>
            <person name="Ramirez L."/>
            <person name="Pisabarro A.G."/>
            <person name="Kuo A."/>
            <person name="Tritt A."/>
            <person name="Lipzen A."/>
            <person name="He G."/>
            <person name="Yan M."/>
            <person name="Ng V."/>
            <person name="Cullen D."/>
            <person name="Martin F."/>
            <person name="Rosso M.-N."/>
            <person name="Henrissat B."/>
            <person name="Hibbett D."/>
            <person name="Martinez A.T."/>
            <person name="Grigoriev I.V."/>
        </authorList>
    </citation>
    <scope>NUCLEOTIDE SEQUENCE</scope>
    <source>
        <strain evidence="5">CIRM-BRFM 674</strain>
    </source>
</reference>
<organism evidence="5 6">
    <name type="scientific">Pholiota conissans</name>
    <dbReference type="NCBI Taxonomy" id="109636"/>
    <lineage>
        <taxon>Eukaryota</taxon>
        <taxon>Fungi</taxon>
        <taxon>Dikarya</taxon>
        <taxon>Basidiomycota</taxon>
        <taxon>Agaricomycotina</taxon>
        <taxon>Agaricomycetes</taxon>
        <taxon>Agaricomycetidae</taxon>
        <taxon>Agaricales</taxon>
        <taxon>Agaricineae</taxon>
        <taxon>Strophariaceae</taxon>
        <taxon>Pholiota</taxon>
    </lineage>
</organism>
<evidence type="ECO:0000256" key="2">
    <source>
        <dbReference type="ARBA" id="ARBA00022737"/>
    </source>
</evidence>
<evidence type="ECO:0000313" key="6">
    <source>
        <dbReference type="Proteomes" id="UP000807469"/>
    </source>
</evidence>
<keyword evidence="2" id="KW-0677">Repeat</keyword>
<evidence type="ECO:0000256" key="4">
    <source>
        <dbReference type="SAM" id="MobiDB-lite"/>
    </source>
</evidence>
<dbReference type="OrthoDB" id="2414538at2759"/>
<feature type="repeat" description="WD" evidence="3">
    <location>
        <begin position="102"/>
        <end position="143"/>
    </location>
</feature>
<dbReference type="SUPFAM" id="SSF50978">
    <property type="entry name" value="WD40 repeat-like"/>
    <property type="match status" value="1"/>
</dbReference>
<dbReference type="GO" id="GO:0080008">
    <property type="term" value="C:Cul4-RING E3 ubiquitin ligase complex"/>
    <property type="evidence" value="ECO:0007669"/>
    <property type="project" value="TreeGrafter"/>
</dbReference>
<dbReference type="InterPro" id="IPR015943">
    <property type="entry name" value="WD40/YVTN_repeat-like_dom_sf"/>
</dbReference>
<gene>
    <name evidence="5" type="ORF">BDN70DRAFT_910212</name>
</gene>
<dbReference type="GO" id="GO:0045717">
    <property type="term" value="P:negative regulation of fatty acid biosynthetic process"/>
    <property type="evidence" value="ECO:0007669"/>
    <property type="project" value="TreeGrafter"/>
</dbReference>
<feature type="compositionally biased region" description="Polar residues" evidence="4">
    <location>
        <begin position="334"/>
        <end position="346"/>
    </location>
</feature>
<dbReference type="PANTHER" id="PTHR15574">
    <property type="entry name" value="WD REPEAT DOMAIN-CONTAINING FAMILY"/>
    <property type="match status" value="1"/>
</dbReference>
<dbReference type="EMBL" id="MU155136">
    <property type="protein sequence ID" value="KAF9485322.1"/>
    <property type="molecule type" value="Genomic_DNA"/>
</dbReference>
<evidence type="ECO:0000256" key="1">
    <source>
        <dbReference type="ARBA" id="ARBA00022574"/>
    </source>
</evidence>
<dbReference type="PROSITE" id="PS50294">
    <property type="entry name" value="WD_REPEATS_REGION"/>
    <property type="match status" value="1"/>
</dbReference>
<dbReference type="Gene3D" id="2.130.10.10">
    <property type="entry name" value="YVTN repeat-like/Quinoprotein amine dehydrogenase"/>
    <property type="match status" value="2"/>
</dbReference>
<dbReference type="InterPro" id="IPR036322">
    <property type="entry name" value="WD40_repeat_dom_sf"/>
</dbReference>
<dbReference type="SMART" id="SM00320">
    <property type="entry name" value="WD40"/>
    <property type="match status" value="5"/>
</dbReference>
<keyword evidence="1 3" id="KW-0853">WD repeat</keyword>